<dbReference type="EMBL" id="CP053892">
    <property type="protein sequence ID" value="QKG20019.1"/>
    <property type="molecule type" value="Genomic_DNA"/>
</dbReference>
<dbReference type="InterPro" id="IPR016024">
    <property type="entry name" value="ARM-type_fold"/>
</dbReference>
<dbReference type="Proteomes" id="UP000501240">
    <property type="component" value="Chromosome"/>
</dbReference>
<protein>
    <recommendedName>
        <fullName evidence="3">DNA alkylation repair protein</fullName>
    </recommendedName>
</protein>
<name>A0A7D3VQX0_ACTVE</name>
<organism evidence="1 2">
    <name type="scientific">Actinomadura verrucosospora</name>
    <dbReference type="NCBI Taxonomy" id="46165"/>
    <lineage>
        <taxon>Bacteria</taxon>
        <taxon>Bacillati</taxon>
        <taxon>Actinomycetota</taxon>
        <taxon>Actinomycetes</taxon>
        <taxon>Streptosporangiales</taxon>
        <taxon>Thermomonosporaceae</taxon>
        <taxon>Actinomadura</taxon>
    </lineage>
</organism>
<dbReference type="PANTHER" id="PTHR41291">
    <property type="entry name" value="DNA ALKYLATION REPAIR PROTEIN"/>
    <property type="match status" value="1"/>
</dbReference>
<dbReference type="CDD" id="cd06561">
    <property type="entry name" value="AlkD_like"/>
    <property type="match status" value="1"/>
</dbReference>
<dbReference type="Gene3D" id="1.25.10.90">
    <property type="match status" value="1"/>
</dbReference>
<evidence type="ECO:0000313" key="2">
    <source>
        <dbReference type="Proteomes" id="UP000501240"/>
    </source>
</evidence>
<dbReference type="AlphaFoldDB" id="A0A7D3VQX0"/>
<dbReference type="SUPFAM" id="SSF48371">
    <property type="entry name" value="ARM repeat"/>
    <property type="match status" value="1"/>
</dbReference>
<proteinExistence type="predicted"/>
<accession>A0A7D3VQX0</accession>
<dbReference type="Pfam" id="PF08713">
    <property type="entry name" value="DNA_alkylation"/>
    <property type="match status" value="1"/>
</dbReference>
<gene>
    <name evidence="1" type="ORF">ACTIVE_1655</name>
</gene>
<evidence type="ECO:0000313" key="1">
    <source>
        <dbReference type="EMBL" id="QKG20019.1"/>
    </source>
</evidence>
<keyword evidence="2" id="KW-1185">Reference proteome</keyword>
<reference evidence="1 2" key="1">
    <citation type="submission" date="2020-05" db="EMBL/GenBank/DDBJ databases">
        <title>Actinomadura verrucosospora NRRL-B18236 (PFL_A860) Genome sequencing and assembly.</title>
        <authorList>
            <person name="Samborskyy M."/>
        </authorList>
    </citation>
    <scope>NUCLEOTIDE SEQUENCE [LARGE SCALE GENOMIC DNA]</scope>
    <source>
        <strain evidence="1 2">NRRL:B18236</strain>
    </source>
</reference>
<evidence type="ECO:0008006" key="3">
    <source>
        <dbReference type="Google" id="ProtNLM"/>
    </source>
</evidence>
<dbReference type="InterPro" id="IPR014825">
    <property type="entry name" value="DNA_alkylation"/>
</dbReference>
<dbReference type="PANTHER" id="PTHR41291:SF1">
    <property type="entry name" value="DNA ALKYLATION REPAIR PROTEIN"/>
    <property type="match status" value="1"/>
</dbReference>
<sequence length="359" mass="39633">MRWISAGFLLLVVTGTLVSLATDRAAYHPVRLLRSIAALRRSPFLAPDVVRRLRAYNKPGFHPDDPDNTELLERPSGAGARPCMKITPLLSWNCNLDGRPLTGDRQVRRTVHTPDLVHPLGSGHRTEEEVEVAGTAVDEVMAELAALEDPKVRAVNERHGDDHGVNLGKLRALAKRLKTQQDLARGLWGTGDGAARLLALLICRPKAFERDELDTMMREARTPKVQDWLVNYVVKKSPHAEDLRLAWFADPDPVVAAAGWALTAERVVKKPEGLDLAGLLDVIEAEMKDAPDRLQWAMNTCLAEIGIEHGEHRARAIGIGERLEVLKDYPTSPGCTSPFAPIWIDEMVRRQGGTSPAAR</sequence>